<dbReference type="SUPFAM" id="SSF100950">
    <property type="entry name" value="NagB/RpiA/CoA transferase-like"/>
    <property type="match status" value="1"/>
</dbReference>
<evidence type="ECO:0000256" key="6">
    <source>
        <dbReference type="ARBA" id="ARBA00020337"/>
    </source>
</evidence>
<dbReference type="Pfam" id="PF01182">
    <property type="entry name" value="Glucosamine_iso"/>
    <property type="match status" value="1"/>
</dbReference>
<keyword evidence="7" id="KW-0378">Hydrolase</keyword>
<evidence type="ECO:0000256" key="5">
    <source>
        <dbReference type="ARBA" id="ARBA00013198"/>
    </source>
</evidence>
<comment type="function">
    <text evidence="2 7">Hydrolysis of 6-phosphogluconolactone to 6-phosphogluconate.</text>
</comment>
<dbReference type="CDD" id="cd01400">
    <property type="entry name" value="6PGL"/>
    <property type="match status" value="1"/>
</dbReference>
<dbReference type="GO" id="GO:0005975">
    <property type="term" value="P:carbohydrate metabolic process"/>
    <property type="evidence" value="ECO:0007669"/>
    <property type="project" value="UniProtKB-UniRule"/>
</dbReference>
<evidence type="ECO:0000313" key="10">
    <source>
        <dbReference type="Proteomes" id="UP000030700"/>
    </source>
</evidence>
<name>A0A0S6VX60_9BACT</name>
<dbReference type="GO" id="GO:0006098">
    <property type="term" value="P:pentose-phosphate shunt"/>
    <property type="evidence" value="ECO:0007669"/>
    <property type="project" value="UniProtKB-UniPathway"/>
</dbReference>
<dbReference type="STRING" id="1499966.U14_01824"/>
<comment type="similarity">
    <text evidence="4 7">Belongs to the glucosamine/galactosamine-6-phosphate isomerase family. 6-phosphogluconolactonase subfamily.</text>
</comment>
<evidence type="ECO:0000256" key="7">
    <source>
        <dbReference type="RuleBase" id="RU365095"/>
    </source>
</evidence>
<dbReference type="NCBIfam" id="TIGR01198">
    <property type="entry name" value="pgl"/>
    <property type="match status" value="1"/>
</dbReference>
<dbReference type="HOGENOM" id="CLU_053947_2_0_0"/>
<comment type="catalytic activity">
    <reaction evidence="1 7">
        <text>6-phospho-D-glucono-1,5-lactone + H2O = 6-phospho-D-gluconate + H(+)</text>
        <dbReference type="Rhea" id="RHEA:12556"/>
        <dbReference type="ChEBI" id="CHEBI:15377"/>
        <dbReference type="ChEBI" id="CHEBI:15378"/>
        <dbReference type="ChEBI" id="CHEBI:57955"/>
        <dbReference type="ChEBI" id="CHEBI:58759"/>
        <dbReference type="EC" id="3.1.1.31"/>
    </reaction>
</comment>
<protein>
    <recommendedName>
        <fullName evidence="6 7">6-phosphogluconolactonase</fullName>
        <shortName evidence="7">6PGL</shortName>
        <ecNumber evidence="5 7">3.1.1.31</ecNumber>
    </recommendedName>
</protein>
<dbReference type="InterPro" id="IPR037171">
    <property type="entry name" value="NagB/RpiA_transferase-like"/>
</dbReference>
<dbReference type="InterPro" id="IPR006148">
    <property type="entry name" value="Glc/Gal-6P_isomerase"/>
</dbReference>
<evidence type="ECO:0000259" key="8">
    <source>
        <dbReference type="Pfam" id="PF01182"/>
    </source>
</evidence>
<keyword evidence="10" id="KW-1185">Reference proteome</keyword>
<feature type="domain" description="Glucosamine/galactosamine-6-phosphate isomerase" evidence="8">
    <location>
        <begin position="7"/>
        <end position="215"/>
    </location>
</feature>
<comment type="pathway">
    <text evidence="3 7">Carbohydrate degradation; pentose phosphate pathway; D-ribulose 5-phosphate from D-glucose 6-phosphate (oxidative stage): step 2/3.</text>
</comment>
<sequence length="229" mass="24909">MEITIYPDAEAVAQAAAAMIAVMARADVAERGRFVMAVSGGKTPWQMLRALGREDVPWQGVYVAQVDERIAPAGHPDRNLLHLRESVLESAPIPPKHIYAMPVEDDNLDVAAKKYVRTLQQIAGTPLVFDLIHLGIGADGHTASLIPDDPVLDVMDADVALTGLYQQRRRMTLTYPVINRARRVLWIITGNEKSRMFARLLQGDGSIPAGRVNQAQAIVLADAAAAGKM</sequence>
<dbReference type="PANTHER" id="PTHR11054:SF0">
    <property type="entry name" value="6-PHOSPHOGLUCONOLACTONASE"/>
    <property type="match status" value="1"/>
</dbReference>
<dbReference type="Proteomes" id="UP000030700">
    <property type="component" value="Unassembled WGS sequence"/>
</dbReference>
<gene>
    <name evidence="7" type="primary">pgl</name>
    <name evidence="9" type="ORF">U14_01824</name>
</gene>
<dbReference type="InterPro" id="IPR005900">
    <property type="entry name" value="6-phosphogluconolactonase_DevB"/>
</dbReference>
<dbReference type="InterPro" id="IPR039104">
    <property type="entry name" value="6PGL"/>
</dbReference>
<reference evidence="9" key="1">
    <citation type="journal article" date="2015" name="PeerJ">
        <title>First genomic representation of candidate bacterial phylum KSB3 points to enhanced environmental sensing as a trigger of wastewater bulking.</title>
        <authorList>
            <person name="Sekiguchi Y."/>
            <person name="Ohashi A."/>
            <person name="Parks D.H."/>
            <person name="Yamauchi T."/>
            <person name="Tyson G.W."/>
            <person name="Hugenholtz P."/>
        </authorList>
    </citation>
    <scope>NUCLEOTIDE SEQUENCE [LARGE SCALE GENOMIC DNA]</scope>
</reference>
<dbReference type="PANTHER" id="PTHR11054">
    <property type="entry name" value="6-PHOSPHOGLUCONOLACTONASE"/>
    <property type="match status" value="1"/>
</dbReference>
<evidence type="ECO:0000256" key="4">
    <source>
        <dbReference type="ARBA" id="ARBA00010662"/>
    </source>
</evidence>
<dbReference type="Gene3D" id="3.40.50.1360">
    <property type="match status" value="1"/>
</dbReference>
<proteinExistence type="inferred from homology"/>
<evidence type="ECO:0000256" key="1">
    <source>
        <dbReference type="ARBA" id="ARBA00000832"/>
    </source>
</evidence>
<dbReference type="EMBL" id="DF820456">
    <property type="protein sequence ID" value="GAK50591.1"/>
    <property type="molecule type" value="Genomic_DNA"/>
</dbReference>
<dbReference type="UniPathway" id="UPA00115">
    <property type="reaction ID" value="UER00409"/>
</dbReference>
<dbReference type="AlphaFoldDB" id="A0A0S6VX60"/>
<dbReference type="EC" id="3.1.1.31" evidence="5 7"/>
<organism evidence="9">
    <name type="scientific">Candidatus Moduliflexus flocculans</name>
    <dbReference type="NCBI Taxonomy" id="1499966"/>
    <lineage>
        <taxon>Bacteria</taxon>
        <taxon>Candidatus Moduliflexota</taxon>
        <taxon>Candidatus Moduliflexia</taxon>
        <taxon>Candidatus Moduliflexales</taxon>
        <taxon>Candidatus Moduliflexaceae</taxon>
    </lineage>
</organism>
<evidence type="ECO:0000256" key="2">
    <source>
        <dbReference type="ARBA" id="ARBA00002681"/>
    </source>
</evidence>
<accession>A0A0S6VX60</accession>
<dbReference type="GO" id="GO:0017057">
    <property type="term" value="F:6-phosphogluconolactonase activity"/>
    <property type="evidence" value="ECO:0007669"/>
    <property type="project" value="UniProtKB-UniRule"/>
</dbReference>
<evidence type="ECO:0000256" key="3">
    <source>
        <dbReference type="ARBA" id="ARBA00004961"/>
    </source>
</evidence>
<evidence type="ECO:0000313" key="9">
    <source>
        <dbReference type="EMBL" id="GAK50591.1"/>
    </source>
</evidence>